<feature type="compositionally biased region" description="Low complexity" evidence="1">
    <location>
        <begin position="694"/>
        <end position="714"/>
    </location>
</feature>
<proteinExistence type="predicted"/>
<feature type="region of interest" description="Disordered" evidence="1">
    <location>
        <begin position="151"/>
        <end position="323"/>
    </location>
</feature>
<accession>A0A7R8W410</accession>
<gene>
    <name evidence="2" type="ORF">CTOB1V02_LOCUS2404</name>
</gene>
<feature type="region of interest" description="Disordered" evidence="1">
    <location>
        <begin position="852"/>
        <end position="906"/>
    </location>
</feature>
<feature type="region of interest" description="Disordered" evidence="1">
    <location>
        <begin position="540"/>
        <end position="565"/>
    </location>
</feature>
<dbReference type="OrthoDB" id="6376173at2759"/>
<name>A0A7R8W410_9CRUS</name>
<organism evidence="2">
    <name type="scientific">Cyprideis torosa</name>
    <dbReference type="NCBI Taxonomy" id="163714"/>
    <lineage>
        <taxon>Eukaryota</taxon>
        <taxon>Metazoa</taxon>
        <taxon>Ecdysozoa</taxon>
        <taxon>Arthropoda</taxon>
        <taxon>Crustacea</taxon>
        <taxon>Oligostraca</taxon>
        <taxon>Ostracoda</taxon>
        <taxon>Podocopa</taxon>
        <taxon>Podocopida</taxon>
        <taxon>Cytherocopina</taxon>
        <taxon>Cytheroidea</taxon>
        <taxon>Cytherideidae</taxon>
        <taxon>Cyprideis</taxon>
    </lineage>
</organism>
<feature type="compositionally biased region" description="Polar residues" evidence="1">
    <location>
        <begin position="852"/>
        <end position="867"/>
    </location>
</feature>
<dbReference type="EMBL" id="OB660370">
    <property type="protein sequence ID" value="CAD7224446.1"/>
    <property type="molecule type" value="Genomic_DNA"/>
</dbReference>
<protein>
    <submittedName>
        <fullName evidence="2">Uncharacterized protein</fullName>
    </submittedName>
</protein>
<feature type="compositionally biased region" description="Polar residues" evidence="1">
    <location>
        <begin position="584"/>
        <end position="603"/>
    </location>
</feature>
<evidence type="ECO:0000256" key="1">
    <source>
        <dbReference type="SAM" id="MobiDB-lite"/>
    </source>
</evidence>
<feature type="compositionally biased region" description="Basic and acidic residues" evidence="1">
    <location>
        <begin position="179"/>
        <end position="238"/>
    </location>
</feature>
<reference evidence="2" key="1">
    <citation type="submission" date="2020-11" db="EMBL/GenBank/DDBJ databases">
        <authorList>
            <person name="Tran Van P."/>
        </authorList>
    </citation>
    <scope>NUCLEOTIDE SEQUENCE</scope>
</reference>
<feature type="compositionally biased region" description="Low complexity" evidence="1">
    <location>
        <begin position="627"/>
        <end position="643"/>
    </location>
</feature>
<feature type="compositionally biased region" description="Acidic residues" evidence="1">
    <location>
        <begin position="158"/>
        <end position="167"/>
    </location>
</feature>
<feature type="region of interest" description="Disordered" evidence="1">
    <location>
        <begin position="579"/>
        <end position="651"/>
    </location>
</feature>
<sequence length="974" mass="106980">MSSINEKRLNQLRESIGGGIRGTQEILVRTSDGEFRFGGISNKFTRKLFEWEQRQGIRPEASTIALLDPNYGSGANKNQLEAPLGGAGSIGRCRSESDVMVEGHSATSLSTTGQNASSISLTEETVDGYSAADPADGSPVESDFFDRSLVSGARYGDEGEADDDDILGGDSCPSSTTEPRNEESMAKEHERELDELEAHFFHLRELAELENTTHRRQSEHPPDQLETRNEEAVVPHEDNLEEPPNPETSDVPWSEDVCQRQVFLVADDAEQTPTSSKRRRHSSDVPSTSTSNSRTRSPSIQSSDDESAEADFMGKDHGPFDTEELDVLGSRCSQCSPPSGLRSRFRMRHHRQEAFDLGIISGGNGGGLRKQISGTSEETFKASDSPQETLSLETSRDSVLLENSEDRVGRRRERPGALDLYSHLKQPSHSSSAAGSTVTLDESDFEKMVTATRHVFIPRMVTPQSEVFVETKRIYVTEDGMRIEDNSRDFKQNYEDQLSQDDLQNADAVEACNDHKVSSESPEFSSAETTVGLERKQSFQASHTNLEPASIASKRSVLEGATRDNPNVKQMVSKWSELEAKVSQPPSTKTFCKSDVQPSTSSVCEAPEGDLTSSTPVPSKKMAAVVSEGTLTPSTSGETPTPTRSISKSPIAFFHFPPPPPTVPPPYPTSDGGRPYVSPLSSPLVLTPNSERSFSISSFPSTPTTSSSVDKTLLPPTPPVVKVKRSPSNRLRAWKLRRAREEFLEKGPWSPFSHYNRQQLPPLSADSEELDVDEMEAIKLKFYSPDVEAVKMRSKQEPYDPIIRHSIGSTMSRVSEVTEASVEMVGGTMVHKSSSVGTMSSLQATMISERTSVSSKLSATEQNSQPSRKSRSPFRAPFKGLANKLKARSKTQSPATSGGEGRKRKTAVEVLCRQSLNVDIEVDQLRRNRSDIYPSTLISHVATQTSQTSLSCPSSPTPERRKRPSWLPFKLIGN</sequence>
<feature type="compositionally biased region" description="Polar residues" evidence="1">
    <location>
        <begin position="943"/>
        <end position="954"/>
    </location>
</feature>
<feature type="region of interest" description="Disordered" evidence="1">
    <location>
        <begin position="362"/>
        <end position="414"/>
    </location>
</feature>
<dbReference type="AlphaFoldDB" id="A0A7R8W410"/>
<feature type="compositionally biased region" description="Polar residues" evidence="1">
    <location>
        <begin position="372"/>
        <end position="393"/>
    </location>
</feature>
<evidence type="ECO:0000313" key="2">
    <source>
        <dbReference type="EMBL" id="CAD7224446.1"/>
    </source>
</evidence>
<feature type="compositionally biased region" description="Low complexity" evidence="1">
    <location>
        <begin position="284"/>
        <end position="299"/>
    </location>
</feature>
<feature type="region of interest" description="Disordered" evidence="1">
    <location>
        <begin position="694"/>
        <end position="724"/>
    </location>
</feature>
<feature type="region of interest" description="Disordered" evidence="1">
    <location>
        <begin position="943"/>
        <end position="963"/>
    </location>
</feature>